<dbReference type="AlphaFoldDB" id="W6ZSP3"/>
<feature type="compositionally biased region" description="Basic and acidic residues" evidence="1">
    <location>
        <begin position="14"/>
        <end position="35"/>
    </location>
</feature>
<keyword evidence="3" id="KW-1185">Reference proteome</keyword>
<proteinExistence type="predicted"/>
<evidence type="ECO:0000256" key="1">
    <source>
        <dbReference type="SAM" id="MobiDB-lite"/>
    </source>
</evidence>
<accession>W6ZSP3</accession>
<dbReference type="EMBL" id="KI965592">
    <property type="protein sequence ID" value="EUD63937.1"/>
    <property type="molecule type" value="Genomic_DNA"/>
</dbReference>
<evidence type="ECO:0000313" key="2">
    <source>
        <dbReference type="EMBL" id="EUD63937.1"/>
    </source>
</evidence>
<name>W6ZSP3_9APIC</name>
<organism evidence="2 3">
    <name type="scientific">Plasmodium inui San Antonio 1</name>
    <dbReference type="NCBI Taxonomy" id="1237626"/>
    <lineage>
        <taxon>Eukaryota</taxon>
        <taxon>Sar</taxon>
        <taxon>Alveolata</taxon>
        <taxon>Apicomplexa</taxon>
        <taxon>Aconoidasida</taxon>
        <taxon>Haemosporida</taxon>
        <taxon>Plasmodiidae</taxon>
        <taxon>Plasmodium</taxon>
        <taxon>Plasmodium (Plasmodium)</taxon>
    </lineage>
</organism>
<sequence>MPQANGPLASRTNKNSEIRSETEEALRVNHQEPETTKNQGNINGLDAQSPDKKLDLTPNPPKKSARSGITKDQPRRTRDPSKEFTDAIRSTPPETTSHFRKVQKSLNFRIRKQRPTCQKRLDPIFKEDSETWTSREI</sequence>
<dbReference type="VEuPathDB" id="PlasmoDB:C922_05681"/>
<evidence type="ECO:0000313" key="3">
    <source>
        <dbReference type="Proteomes" id="UP000030640"/>
    </source>
</evidence>
<dbReference type="RefSeq" id="XP_008819474.1">
    <property type="nucleotide sequence ID" value="XM_008821252.1"/>
</dbReference>
<feature type="compositionally biased region" description="Basic and acidic residues" evidence="1">
    <location>
        <begin position="72"/>
        <end position="86"/>
    </location>
</feature>
<gene>
    <name evidence="2" type="ORF">C922_05681</name>
</gene>
<dbReference type="Proteomes" id="UP000030640">
    <property type="component" value="Unassembled WGS sequence"/>
</dbReference>
<protein>
    <submittedName>
        <fullName evidence="2">Uncharacterized protein</fullName>
    </submittedName>
</protein>
<reference evidence="2 3" key="1">
    <citation type="submission" date="2013-02" db="EMBL/GenBank/DDBJ databases">
        <title>The Genome Sequence of Plasmodium inui San Antonio 1.</title>
        <authorList>
            <consortium name="The Broad Institute Genome Sequencing Platform"/>
            <consortium name="The Broad Institute Genome Sequencing Center for Infectious Disease"/>
            <person name="Neafsey D."/>
            <person name="Cheeseman I."/>
            <person name="Volkman S."/>
            <person name="Adams J."/>
            <person name="Walker B."/>
            <person name="Young S.K."/>
            <person name="Zeng Q."/>
            <person name="Gargeya S."/>
            <person name="Fitzgerald M."/>
            <person name="Haas B."/>
            <person name="Abouelleil A."/>
            <person name="Alvarado L."/>
            <person name="Arachchi H.M."/>
            <person name="Berlin A.M."/>
            <person name="Chapman S.B."/>
            <person name="Dewar J."/>
            <person name="Goldberg J."/>
            <person name="Griggs A."/>
            <person name="Gujja S."/>
            <person name="Hansen M."/>
            <person name="Howarth C."/>
            <person name="Imamovic A."/>
            <person name="Larimer J."/>
            <person name="McCowan C."/>
            <person name="Murphy C."/>
            <person name="Neiman D."/>
            <person name="Pearson M."/>
            <person name="Priest M."/>
            <person name="Roberts A."/>
            <person name="Saif S."/>
            <person name="Shea T."/>
            <person name="Sisk P."/>
            <person name="Sykes S."/>
            <person name="Wortman J."/>
            <person name="Nusbaum C."/>
            <person name="Birren B."/>
        </authorList>
    </citation>
    <scope>NUCLEOTIDE SEQUENCE [LARGE SCALE GENOMIC DNA]</scope>
    <source>
        <strain evidence="2 3">San Antonio 1</strain>
    </source>
</reference>
<dbReference type="GeneID" id="20040955"/>
<feature type="region of interest" description="Disordered" evidence="1">
    <location>
        <begin position="1"/>
        <end position="99"/>
    </location>
</feature>